<feature type="region of interest" description="Disordered" evidence="1">
    <location>
        <begin position="132"/>
        <end position="229"/>
    </location>
</feature>
<reference evidence="2" key="1">
    <citation type="submission" date="2022-10" db="EMBL/GenBank/DDBJ databases">
        <title>Complete genome sequence of Schlegelella aquatica LMG 23380.</title>
        <authorList>
            <person name="Musilova J."/>
            <person name="Kourilova X."/>
            <person name="Bezdicek M."/>
            <person name="Hermankova K."/>
            <person name="Obruca S."/>
            <person name="Sedlar K."/>
        </authorList>
    </citation>
    <scope>NUCLEOTIDE SEQUENCE</scope>
    <source>
        <strain evidence="2">LMG 23380</strain>
    </source>
</reference>
<evidence type="ECO:0000313" key="3">
    <source>
        <dbReference type="Proteomes" id="UP001163266"/>
    </source>
</evidence>
<protein>
    <recommendedName>
        <fullName evidence="4">Phasin domain-containing protein</fullName>
    </recommendedName>
</protein>
<feature type="compositionally biased region" description="Polar residues" evidence="1">
    <location>
        <begin position="180"/>
        <end position="190"/>
    </location>
</feature>
<organism evidence="2 3">
    <name type="scientific">Caldimonas aquatica</name>
    <dbReference type="NCBI Taxonomy" id="376175"/>
    <lineage>
        <taxon>Bacteria</taxon>
        <taxon>Pseudomonadati</taxon>
        <taxon>Pseudomonadota</taxon>
        <taxon>Betaproteobacteria</taxon>
        <taxon>Burkholderiales</taxon>
        <taxon>Sphaerotilaceae</taxon>
        <taxon>Caldimonas</taxon>
    </lineage>
</organism>
<evidence type="ECO:0000313" key="2">
    <source>
        <dbReference type="EMBL" id="UZD55361.1"/>
    </source>
</evidence>
<evidence type="ECO:0008006" key="4">
    <source>
        <dbReference type="Google" id="ProtNLM"/>
    </source>
</evidence>
<feature type="compositionally biased region" description="Basic and acidic residues" evidence="1">
    <location>
        <begin position="153"/>
        <end position="168"/>
    </location>
</feature>
<proteinExistence type="predicted"/>
<gene>
    <name evidence="2" type="ORF">OMP39_01865</name>
</gene>
<evidence type="ECO:0000256" key="1">
    <source>
        <dbReference type="SAM" id="MobiDB-lite"/>
    </source>
</evidence>
<accession>A0ABY6MTM7</accession>
<feature type="compositionally biased region" description="Low complexity" evidence="1">
    <location>
        <begin position="134"/>
        <end position="147"/>
    </location>
</feature>
<feature type="compositionally biased region" description="Basic and acidic residues" evidence="1">
    <location>
        <begin position="220"/>
        <end position="229"/>
    </location>
</feature>
<name>A0ABY6MTM7_9BURK</name>
<keyword evidence="3" id="KW-1185">Reference proteome</keyword>
<dbReference type="EMBL" id="CP110257">
    <property type="protein sequence ID" value="UZD55361.1"/>
    <property type="molecule type" value="Genomic_DNA"/>
</dbReference>
<dbReference type="RefSeq" id="WP_264893116.1">
    <property type="nucleotide sequence ID" value="NZ_CP110257.1"/>
</dbReference>
<dbReference type="Proteomes" id="UP001163266">
    <property type="component" value="Chromosome"/>
</dbReference>
<sequence>MQQTAPRGGQAGFHPVYLAEAALRSAEQVYDAHVSAARTLWQTQARAAAALGLPDWSSVLECTDERTRQVVSIATEQWLATAQQAHQAWADLNEQLVRTLEHQTAEAAETWQRGLQQWSSTARDGVNQWRDATRQATDAAQRQGDQASAQWREASERASQETQERWRQGSEAVRSAASDAASQAGTQTSALAEAAREATSGDGPGASRSMSSMGEAGSKAGERKAPRTS</sequence>